<name>A0A371IIE2_MUCPR</name>
<feature type="non-terminal residue" evidence="1">
    <location>
        <position position="1"/>
    </location>
</feature>
<dbReference type="Proteomes" id="UP000257109">
    <property type="component" value="Unassembled WGS sequence"/>
</dbReference>
<dbReference type="OrthoDB" id="1435079at2759"/>
<sequence>MQEELNQFQKNDICTLVYLLEDMFIIGINLEFKNKLNENGKVVRNKACLEGIDFTKTFALVAILEFIRILLSFAAHNHMRLYQMDVKCKKRSLYKSIARSNRMAFIANPTTLHAQITKVVIPTKVDLVKFLCIKGIGRSSIERVNKAHPLRVEHLTMQRKNDPKRYGNQRTCIEHTSSV</sequence>
<protein>
    <recommendedName>
        <fullName evidence="3">Reverse transcriptase Ty1/copia-type domain-containing protein</fullName>
    </recommendedName>
</protein>
<evidence type="ECO:0000313" key="2">
    <source>
        <dbReference type="Proteomes" id="UP000257109"/>
    </source>
</evidence>
<evidence type="ECO:0008006" key="3">
    <source>
        <dbReference type="Google" id="ProtNLM"/>
    </source>
</evidence>
<gene>
    <name evidence="1" type="ORF">CR513_00035</name>
</gene>
<proteinExistence type="predicted"/>
<organism evidence="1 2">
    <name type="scientific">Mucuna pruriens</name>
    <name type="common">Velvet bean</name>
    <name type="synonym">Dolichos pruriens</name>
    <dbReference type="NCBI Taxonomy" id="157652"/>
    <lineage>
        <taxon>Eukaryota</taxon>
        <taxon>Viridiplantae</taxon>
        <taxon>Streptophyta</taxon>
        <taxon>Embryophyta</taxon>
        <taxon>Tracheophyta</taxon>
        <taxon>Spermatophyta</taxon>
        <taxon>Magnoliopsida</taxon>
        <taxon>eudicotyledons</taxon>
        <taxon>Gunneridae</taxon>
        <taxon>Pentapetalae</taxon>
        <taxon>rosids</taxon>
        <taxon>fabids</taxon>
        <taxon>Fabales</taxon>
        <taxon>Fabaceae</taxon>
        <taxon>Papilionoideae</taxon>
        <taxon>50 kb inversion clade</taxon>
        <taxon>NPAAA clade</taxon>
        <taxon>indigoferoid/millettioid clade</taxon>
        <taxon>Phaseoleae</taxon>
        <taxon>Mucuna</taxon>
    </lineage>
</organism>
<dbReference type="AlphaFoldDB" id="A0A371IIE2"/>
<keyword evidence="2" id="KW-1185">Reference proteome</keyword>
<comment type="caution">
    <text evidence="1">The sequence shown here is derived from an EMBL/GenBank/DDBJ whole genome shotgun (WGS) entry which is preliminary data.</text>
</comment>
<evidence type="ECO:0000313" key="1">
    <source>
        <dbReference type="EMBL" id="RDY14827.1"/>
    </source>
</evidence>
<accession>A0A371IIE2</accession>
<dbReference type="EMBL" id="QJKJ01000007">
    <property type="protein sequence ID" value="RDY14827.1"/>
    <property type="molecule type" value="Genomic_DNA"/>
</dbReference>
<reference evidence="1" key="1">
    <citation type="submission" date="2018-05" db="EMBL/GenBank/DDBJ databases">
        <title>Draft genome of Mucuna pruriens seed.</title>
        <authorList>
            <person name="Nnadi N.E."/>
            <person name="Vos R."/>
            <person name="Hasami M.H."/>
            <person name="Devisetty U.K."/>
            <person name="Aguiy J.C."/>
        </authorList>
    </citation>
    <scope>NUCLEOTIDE SEQUENCE [LARGE SCALE GENOMIC DNA]</scope>
    <source>
        <strain evidence="1">JCA_2017</strain>
    </source>
</reference>